<evidence type="ECO:0000313" key="4">
    <source>
        <dbReference type="Proteomes" id="UP001201980"/>
    </source>
</evidence>
<keyword evidence="4" id="KW-1185">Reference proteome</keyword>
<keyword evidence="2" id="KW-0472">Membrane</keyword>
<feature type="transmembrane region" description="Helical" evidence="2">
    <location>
        <begin position="32"/>
        <end position="58"/>
    </location>
</feature>
<protein>
    <submittedName>
        <fullName evidence="3">Uncharacterized protein</fullName>
    </submittedName>
</protein>
<feature type="region of interest" description="Disordered" evidence="1">
    <location>
        <begin position="656"/>
        <end position="676"/>
    </location>
</feature>
<name>A0AAD5RSE2_9PEZI</name>
<reference evidence="3" key="1">
    <citation type="submission" date="2022-07" db="EMBL/GenBank/DDBJ databases">
        <title>Draft genome sequence of Zalerion maritima ATCC 34329, a (micro)plastics degrading marine fungus.</title>
        <authorList>
            <person name="Paco A."/>
            <person name="Goncalves M.F.M."/>
            <person name="Rocha-Santos T.A.P."/>
            <person name="Alves A."/>
        </authorList>
    </citation>
    <scope>NUCLEOTIDE SEQUENCE</scope>
    <source>
        <strain evidence="3">ATCC 34329</strain>
    </source>
</reference>
<feature type="compositionally biased region" description="Polar residues" evidence="1">
    <location>
        <begin position="718"/>
        <end position="745"/>
    </location>
</feature>
<feature type="transmembrane region" description="Helical" evidence="2">
    <location>
        <begin position="587"/>
        <end position="607"/>
    </location>
</feature>
<dbReference type="AlphaFoldDB" id="A0AAD5RSE2"/>
<keyword evidence="2" id="KW-0812">Transmembrane</keyword>
<keyword evidence="2" id="KW-1133">Transmembrane helix</keyword>
<feature type="compositionally biased region" description="Polar residues" evidence="1">
    <location>
        <begin position="752"/>
        <end position="764"/>
    </location>
</feature>
<feature type="transmembrane region" description="Helical" evidence="2">
    <location>
        <begin position="126"/>
        <end position="147"/>
    </location>
</feature>
<feature type="region of interest" description="Disordered" evidence="1">
    <location>
        <begin position="718"/>
        <end position="772"/>
    </location>
</feature>
<evidence type="ECO:0000256" key="2">
    <source>
        <dbReference type="SAM" id="Phobius"/>
    </source>
</evidence>
<evidence type="ECO:0000313" key="3">
    <source>
        <dbReference type="EMBL" id="KAJ2903049.1"/>
    </source>
</evidence>
<gene>
    <name evidence="3" type="ORF">MKZ38_010469</name>
</gene>
<sequence>MADNVFIGIWQNSSNPGIGGAILTTGDTRGQILVSVLTLFVTIAGGYLWSLVSLAIYARVVTRNPKAHRSAGGGVAQPDGLDLQQQVILRNTTNAFSSAVDFVRVWWAWRKVIGHHSSSKRTAVPLFVSMFVWLVVFAIATMVPIFISSGEDAGEQVLVLMRDRESRCGSLDFGQLDPAVVDYDLAKNASVKVIGDLGRARQVVFDQLISDKDRASAVKFPKPSLPSYLTKNMSCPVVNNASRCALGAETAVEVTSGPLDSFEMFGINEEVGKRITFERKAVCSPLDINDLFYSQTIDGLDYSFITVDMGLDPAQSFNMTYWAPKVAYPANNAYSLKAQVWLPDYPWPSMLTWSPSPSFLRTDADITALFLDSNGIVYTDKVADPFFEANDYSVESTFEYEGNAEESVTSYRSDYWVRAMYCAEQYSVCNVRNGRCVNPMGIAQLLLQVNNTHLDLNPSQRVSAMRIISAASNFPIAQVTGLGGDALLASRKVSFWGMSSPLPDDQWMQEVHYWFNMSLTGMQIAVQEYADSPRGEEYGTTLLPGAEGFAGAEKGPNSDYGAFIEAGKTQCGLQLMRSVEGVVNFKMLYVTWVVVICALFCLLGWTIEPMLTALIRWKWKWNSTWRKARIADDQLQLLRMAVETVQKEIGWEAAGHDGGLPVTSGKPPPRLTRPEFDGTKVSYKRVYESVPLTEVQTQYNPPQRGSVATSTYSTYFPQGSTPSFSSQAPLWPQQRQPSEPWSPLQTAPFGPDQNSPYASSTFSPGGNYGRPS</sequence>
<dbReference type="Proteomes" id="UP001201980">
    <property type="component" value="Unassembled WGS sequence"/>
</dbReference>
<organism evidence="3 4">
    <name type="scientific">Zalerion maritima</name>
    <dbReference type="NCBI Taxonomy" id="339359"/>
    <lineage>
        <taxon>Eukaryota</taxon>
        <taxon>Fungi</taxon>
        <taxon>Dikarya</taxon>
        <taxon>Ascomycota</taxon>
        <taxon>Pezizomycotina</taxon>
        <taxon>Sordariomycetes</taxon>
        <taxon>Lulworthiomycetidae</taxon>
        <taxon>Lulworthiales</taxon>
        <taxon>Lulworthiaceae</taxon>
        <taxon>Zalerion</taxon>
    </lineage>
</organism>
<evidence type="ECO:0000256" key="1">
    <source>
        <dbReference type="SAM" id="MobiDB-lite"/>
    </source>
</evidence>
<dbReference type="EMBL" id="JAKWBI020000092">
    <property type="protein sequence ID" value="KAJ2903049.1"/>
    <property type="molecule type" value="Genomic_DNA"/>
</dbReference>
<feature type="region of interest" description="Disordered" evidence="1">
    <location>
        <begin position="694"/>
        <end position="713"/>
    </location>
</feature>
<comment type="caution">
    <text evidence="3">The sequence shown here is derived from an EMBL/GenBank/DDBJ whole genome shotgun (WGS) entry which is preliminary data.</text>
</comment>
<accession>A0AAD5RSE2</accession>
<proteinExistence type="predicted"/>